<evidence type="ECO:0000256" key="1">
    <source>
        <dbReference type="ARBA" id="ARBA00004123"/>
    </source>
</evidence>
<dbReference type="PROSITE" id="PS00463">
    <property type="entry name" value="ZN2_CY6_FUNGAL_1"/>
    <property type="match status" value="1"/>
</dbReference>
<organism evidence="7 8">
    <name type="scientific">Pseudogymnoascus verrucosus</name>
    <dbReference type="NCBI Taxonomy" id="342668"/>
    <lineage>
        <taxon>Eukaryota</taxon>
        <taxon>Fungi</taxon>
        <taxon>Dikarya</taxon>
        <taxon>Ascomycota</taxon>
        <taxon>Pezizomycotina</taxon>
        <taxon>Leotiomycetes</taxon>
        <taxon>Thelebolales</taxon>
        <taxon>Thelebolaceae</taxon>
        <taxon>Pseudogymnoascus</taxon>
    </lineage>
</organism>
<evidence type="ECO:0000256" key="4">
    <source>
        <dbReference type="ARBA" id="ARBA00023242"/>
    </source>
</evidence>
<gene>
    <name evidence="7" type="ORF">VE01_02105</name>
</gene>
<dbReference type="PANTHER" id="PTHR46910:SF3">
    <property type="entry name" value="HALOTOLERANCE PROTEIN 9-RELATED"/>
    <property type="match status" value="1"/>
</dbReference>
<dbReference type="Pfam" id="PF04082">
    <property type="entry name" value="Fungal_trans"/>
    <property type="match status" value="1"/>
</dbReference>
<dbReference type="GO" id="GO:0003677">
    <property type="term" value="F:DNA binding"/>
    <property type="evidence" value="ECO:0007669"/>
    <property type="project" value="UniProtKB-KW"/>
</dbReference>
<dbReference type="SUPFAM" id="SSF57701">
    <property type="entry name" value="Zn2/Cys6 DNA-binding domain"/>
    <property type="match status" value="1"/>
</dbReference>
<keyword evidence="3" id="KW-0238">DNA-binding</keyword>
<sequence>MRGSRPLHRLTQACDHCRARKTKCDLRRPSCANCENRSLACRFSTQQRKRGPRPASTEESASNDLPGDGADQPPDDRNLRAQHVEALLPDVISPGLSHGHFLSPYSPSSFISDSTSPLPSPPDSSHVTQSPAVCAEVGPPRQDPALAQSPNNIQNPHSTPPILFASIYHDLDASVGNLGLDLSMPALARRCVAHFFDCLYPIMPIVYRPKIELGLCLLQPGIERREVDIQVFALTMSVCAIAAAIIPNTIFSEGSLVADKFYRASKRSLDLCRATELGQPTSASIATRYFQSGYTHSVGRPRTSWDELEAAIAIAQGMQLHDEAAYTHMDEVENQLCRRLFWVLFTGDKSAGILGKHHITLGRYLLEGGITVQYSKSLEDEDQNLPQCSTGSSPALITGFNFNQDLWRAAYSVLLAIDALRERYSAREAGEEQPSAMPTPTELARLGGLYIAFETSLSNVPRCLRAHPTLSLHRENFHFSQESSSLQLSRPFALQRINLHVSYQCLRLVILQALSGLLDAGIPLWHLASPLWPKFLPTNVSPSERDFDPYLRLIQSAQLDPVVNNDVSEFQTNSSGMSTMLLQKVKIAEEMLYILHTSSLENLRLNGESCVEKIRLVGASMLELIDHHADSPLANIAREFGDLYPHILAHMESKASDSLSENT</sequence>
<dbReference type="InterPro" id="IPR001138">
    <property type="entry name" value="Zn2Cys6_DnaBD"/>
</dbReference>
<dbReference type="PANTHER" id="PTHR46910">
    <property type="entry name" value="TRANSCRIPTION FACTOR PDR1"/>
    <property type="match status" value="1"/>
</dbReference>
<feature type="domain" description="Zn(2)-C6 fungal-type" evidence="6">
    <location>
        <begin position="13"/>
        <end position="43"/>
    </location>
</feature>
<dbReference type="CDD" id="cd00067">
    <property type="entry name" value="GAL4"/>
    <property type="match status" value="1"/>
</dbReference>
<evidence type="ECO:0000256" key="5">
    <source>
        <dbReference type="SAM" id="MobiDB-lite"/>
    </source>
</evidence>
<protein>
    <recommendedName>
        <fullName evidence="6">Zn(2)-C6 fungal-type domain-containing protein</fullName>
    </recommendedName>
</protein>
<feature type="region of interest" description="Disordered" evidence="5">
    <location>
        <begin position="45"/>
        <end position="77"/>
    </location>
</feature>
<evidence type="ECO:0000313" key="8">
    <source>
        <dbReference type="Proteomes" id="UP000091956"/>
    </source>
</evidence>
<keyword evidence="4" id="KW-0539">Nucleus</keyword>
<dbReference type="OrthoDB" id="2283488at2759"/>
<name>A0A1B8GV26_9PEZI</name>
<dbReference type="Pfam" id="PF00172">
    <property type="entry name" value="Zn_clus"/>
    <property type="match status" value="1"/>
</dbReference>
<keyword evidence="8" id="KW-1185">Reference proteome</keyword>
<reference evidence="8" key="2">
    <citation type="journal article" date="2018" name="Nat. Commun.">
        <title>Extreme sensitivity to ultraviolet light in the fungal pathogen causing white-nose syndrome of bats.</title>
        <authorList>
            <person name="Palmer J.M."/>
            <person name="Drees K.P."/>
            <person name="Foster J.T."/>
            <person name="Lindner D.L."/>
        </authorList>
    </citation>
    <scope>NUCLEOTIDE SEQUENCE [LARGE SCALE GENOMIC DNA]</scope>
    <source>
        <strain evidence="8">UAMH 10579</strain>
    </source>
</reference>
<dbReference type="CDD" id="cd12148">
    <property type="entry name" value="fungal_TF_MHR"/>
    <property type="match status" value="1"/>
</dbReference>
<accession>A0A1B8GV26</accession>
<reference evidence="7 8" key="1">
    <citation type="submission" date="2016-03" db="EMBL/GenBank/DDBJ databases">
        <title>Comparative genomics of Pseudogymnoascus destructans, the fungus causing white-nose syndrome of bats.</title>
        <authorList>
            <person name="Palmer J.M."/>
            <person name="Drees K.P."/>
            <person name="Foster J.T."/>
            <person name="Lindner D.L."/>
        </authorList>
    </citation>
    <scope>NUCLEOTIDE SEQUENCE [LARGE SCALE GENOMIC DNA]</scope>
    <source>
        <strain evidence="7 8">UAMH 10579</strain>
    </source>
</reference>
<dbReference type="GO" id="GO:0000981">
    <property type="term" value="F:DNA-binding transcription factor activity, RNA polymerase II-specific"/>
    <property type="evidence" value="ECO:0007669"/>
    <property type="project" value="InterPro"/>
</dbReference>
<dbReference type="EMBL" id="KV460211">
    <property type="protein sequence ID" value="OBT99679.1"/>
    <property type="molecule type" value="Genomic_DNA"/>
</dbReference>
<dbReference type="STRING" id="342668.A0A1B8GV26"/>
<dbReference type="PROSITE" id="PS50048">
    <property type="entry name" value="ZN2_CY6_FUNGAL_2"/>
    <property type="match status" value="1"/>
</dbReference>
<dbReference type="InterPro" id="IPR007219">
    <property type="entry name" value="XnlR_reg_dom"/>
</dbReference>
<dbReference type="InterPro" id="IPR050987">
    <property type="entry name" value="AtrR-like"/>
</dbReference>
<evidence type="ECO:0000256" key="2">
    <source>
        <dbReference type="ARBA" id="ARBA00022723"/>
    </source>
</evidence>
<comment type="subcellular location">
    <subcellularLocation>
        <location evidence="1">Nucleus</location>
    </subcellularLocation>
</comment>
<evidence type="ECO:0000259" key="6">
    <source>
        <dbReference type="PROSITE" id="PS50048"/>
    </source>
</evidence>
<dbReference type="SMART" id="SM00066">
    <property type="entry name" value="GAL4"/>
    <property type="match status" value="1"/>
</dbReference>
<evidence type="ECO:0000256" key="3">
    <source>
        <dbReference type="ARBA" id="ARBA00023125"/>
    </source>
</evidence>
<proteinExistence type="predicted"/>
<dbReference type="Gene3D" id="4.10.240.10">
    <property type="entry name" value="Zn(2)-C6 fungal-type DNA-binding domain"/>
    <property type="match status" value="1"/>
</dbReference>
<keyword evidence="2" id="KW-0479">Metal-binding</keyword>
<dbReference type="InterPro" id="IPR036864">
    <property type="entry name" value="Zn2-C6_fun-type_DNA-bd_sf"/>
</dbReference>
<feature type="region of interest" description="Disordered" evidence="5">
    <location>
        <begin position="111"/>
        <end position="153"/>
    </location>
</feature>
<dbReference type="GO" id="GO:0005634">
    <property type="term" value="C:nucleus"/>
    <property type="evidence" value="ECO:0007669"/>
    <property type="project" value="UniProtKB-SubCell"/>
</dbReference>
<dbReference type="GeneID" id="28835491"/>
<dbReference type="GO" id="GO:0008270">
    <property type="term" value="F:zinc ion binding"/>
    <property type="evidence" value="ECO:0007669"/>
    <property type="project" value="InterPro"/>
</dbReference>
<dbReference type="AlphaFoldDB" id="A0A1B8GV26"/>
<dbReference type="RefSeq" id="XP_018133412.1">
    <property type="nucleotide sequence ID" value="XM_018271616.2"/>
</dbReference>
<dbReference type="Proteomes" id="UP000091956">
    <property type="component" value="Unassembled WGS sequence"/>
</dbReference>
<evidence type="ECO:0000313" key="7">
    <source>
        <dbReference type="EMBL" id="OBT99679.1"/>
    </source>
</evidence>